<keyword evidence="2" id="KW-0732">Signal</keyword>
<proteinExistence type="predicted"/>
<feature type="chain" id="PRO_5047114966" evidence="2">
    <location>
        <begin position="25"/>
        <end position="162"/>
    </location>
</feature>
<gene>
    <name evidence="3" type="ORF">LSG31_01140</name>
</gene>
<keyword evidence="1" id="KW-0812">Transmembrane</keyword>
<evidence type="ECO:0000313" key="3">
    <source>
        <dbReference type="EMBL" id="UOF90924.1"/>
    </source>
</evidence>
<sequence length="162" mass="17701">MRKTFLSLLMGVFILFMSSSLAFAHAVGGAPANAPTLIKQSIAFVEGVHDASQAEMKAELAMFAVGNDMIDKSKLQQAIAALQQSKLEDAKVLLAESLKVNPKTSDVLAFDLQYTPSAMNTFFLILAVILILIGAYIVYKVKWLAKPRIVKNNMHTHSGMQM</sequence>
<feature type="signal peptide" evidence="2">
    <location>
        <begin position="1"/>
        <end position="24"/>
    </location>
</feature>
<dbReference type="RefSeq" id="WP_347437619.1">
    <property type="nucleotide sequence ID" value="NZ_CP089291.1"/>
</dbReference>
<dbReference type="EMBL" id="CP089291">
    <property type="protein sequence ID" value="UOF90924.1"/>
    <property type="molecule type" value="Genomic_DNA"/>
</dbReference>
<evidence type="ECO:0000256" key="1">
    <source>
        <dbReference type="SAM" id="Phobius"/>
    </source>
</evidence>
<name>A0ABY4CKR4_9BACL</name>
<reference evidence="3" key="1">
    <citation type="submission" date="2021-12" db="EMBL/GenBank/DDBJ databases">
        <title>Alicyclobacillaceae gen. nov., sp. nov., isolated from chalcocite enrichment system.</title>
        <authorList>
            <person name="Jiang Z."/>
        </authorList>
    </citation>
    <scope>NUCLEOTIDE SEQUENCE</scope>
    <source>
        <strain evidence="3">MYW30-H2</strain>
    </source>
</reference>
<keyword evidence="4" id="KW-1185">Reference proteome</keyword>
<evidence type="ECO:0000256" key="2">
    <source>
        <dbReference type="SAM" id="SignalP"/>
    </source>
</evidence>
<keyword evidence="1" id="KW-1133">Transmembrane helix</keyword>
<feature type="transmembrane region" description="Helical" evidence="1">
    <location>
        <begin position="118"/>
        <end position="139"/>
    </location>
</feature>
<protein>
    <submittedName>
        <fullName evidence="3">Uncharacterized protein</fullName>
    </submittedName>
</protein>
<organism evidence="3 4">
    <name type="scientific">Fodinisporobacter ferrooxydans</name>
    <dbReference type="NCBI Taxonomy" id="2901836"/>
    <lineage>
        <taxon>Bacteria</taxon>
        <taxon>Bacillati</taxon>
        <taxon>Bacillota</taxon>
        <taxon>Bacilli</taxon>
        <taxon>Bacillales</taxon>
        <taxon>Alicyclobacillaceae</taxon>
        <taxon>Fodinisporobacter</taxon>
    </lineage>
</organism>
<accession>A0ABY4CKR4</accession>
<evidence type="ECO:0000313" key="4">
    <source>
        <dbReference type="Proteomes" id="UP000830167"/>
    </source>
</evidence>
<dbReference type="Proteomes" id="UP000830167">
    <property type="component" value="Chromosome"/>
</dbReference>
<keyword evidence="1" id="KW-0472">Membrane</keyword>